<dbReference type="Gramene" id="TKW13797">
    <property type="protein sequence ID" value="TKW13797"/>
    <property type="gene ID" value="SEVIR_5G124550v2"/>
</dbReference>
<dbReference type="AlphaFoldDB" id="A0A4U6US11"/>
<feature type="signal peptide" evidence="1">
    <location>
        <begin position="1"/>
        <end position="17"/>
    </location>
</feature>
<evidence type="ECO:0000256" key="1">
    <source>
        <dbReference type="SAM" id="SignalP"/>
    </source>
</evidence>
<dbReference type="EMBL" id="CM016556">
    <property type="protein sequence ID" value="TKW13797.1"/>
    <property type="molecule type" value="Genomic_DNA"/>
</dbReference>
<evidence type="ECO:0000313" key="2">
    <source>
        <dbReference type="EMBL" id="TKW13797.1"/>
    </source>
</evidence>
<feature type="chain" id="PRO_5020602449" evidence="1">
    <location>
        <begin position="18"/>
        <end position="39"/>
    </location>
</feature>
<name>A0A4U6US11_SETVI</name>
<proteinExistence type="predicted"/>
<evidence type="ECO:0000313" key="3">
    <source>
        <dbReference type="Proteomes" id="UP000298652"/>
    </source>
</evidence>
<dbReference type="Proteomes" id="UP000298652">
    <property type="component" value="Chromosome 5"/>
</dbReference>
<protein>
    <submittedName>
        <fullName evidence="2">Uncharacterized protein</fullName>
    </submittedName>
</protein>
<sequence length="39" mass="4550">MLHYLFSLFLLYSSFVGDLFPIPSMCSKMLRALYFNVAI</sequence>
<organism evidence="2 3">
    <name type="scientific">Setaria viridis</name>
    <name type="common">Green bristlegrass</name>
    <name type="synonym">Setaria italica subsp. viridis</name>
    <dbReference type="NCBI Taxonomy" id="4556"/>
    <lineage>
        <taxon>Eukaryota</taxon>
        <taxon>Viridiplantae</taxon>
        <taxon>Streptophyta</taxon>
        <taxon>Embryophyta</taxon>
        <taxon>Tracheophyta</taxon>
        <taxon>Spermatophyta</taxon>
        <taxon>Magnoliopsida</taxon>
        <taxon>Liliopsida</taxon>
        <taxon>Poales</taxon>
        <taxon>Poaceae</taxon>
        <taxon>PACMAD clade</taxon>
        <taxon>Panicoideae</taxon>
        <taxon>Panicodae</taxon>
        <taxon>Paniceae</taxon>
        <taxon>Cenchrinae</taxon>
        <taxon>Setaria</taxon>
    </lineage>
</organism>
<keyword evidence="1" id="KW-0732">Signal</keyword>
<reference evidence="2" key="1">
    <citation type="submission" date="2019-03" db="EMBL/GenBank/DDBJ databases">
        <title>WGS assembly of Setaria viridis.</title>
        <authorList>
            <person name="Huang P."/>
            <person name="Jenkins J."/>
            <person name="Grimwood J."/>
            <person name="Barry K."/>
            <person name="Healey A."/>
            <person name="Mamidi S."/>
            <person name="Sreedasyam A."/>
            <person name="Shu S."/>
            <person name="Feldman M."/>
            <person name="Wu J."/>
            <person name="Yu Y."/>
            <person name="Chen C."/>
            <person name="Johnson J."/>
            <person name="Rokhsar D."/>
            <person name="Baxter I."/>
            <person name="Schmutz J."/>
            <person name="Brutnell T."/>
            <person name="Kellogg E."/>
        </authorList>
    </citation>
    <scope>NUCLEOTIDE SEQUENCE [LARGE SCALE GENOMIC DNA]</scope>
</reference>
<gene>
    <name evidence="2" type="ORF">SEVIR_5G124550v2</name>
</gene>
<keyword evidence="3" id="KW-1185">Reference proteome</keyword>
<accession>A0A4U6US11</accession>